<dbReference type="Proteomes" id="UP000829196">
    <property type="component" value="Unassembled WGS sequence"/>
</dbReference>
<dbReference type="SMR" id="A0A8T3AVM6"/>
<gene>
    <name evidence="2" type="ORF">KFK09_018322</name>
</gene>
<dbReference type="PANTHER" id="PTHR33623:SF4">
    <property type="entry name" value="DUF4378 DOMAIN-CONTAINING PROTEIN"/>
    <property type="match status" value="1"/>
</dbReference>
<reference evidence="2" key="1">
    <citation type="journal article" date="2022" name="Front. Genet.">
        <title>Chromosome-Scale Assembly of the Dendrobium nobile Genome Provides Insights Into the Molecular Mechanism of the Biosynthesis of the Medicinal Active Ingredient of Dendrobium.</title>
        <authorList>
            <person name="Xu Q."/>
            <person name="Niu S.-C."/>
            <person name="Li K.-L."/>
            <person name="Zheng P.-J."/>
            <person name="Zhang X.-J."/>
            <person name="Jia Y."/>
            <person name="Liu Y."/>
            <person name="Niu Y.-X."/>
            <person name="Yu L.-H."/>
            <person name="Chen D.-F."/>
            <person name="Zhang G.-Q."/>
        </authorList>
    </citation>
    <scope>NUCLEOTIDE SEQUENCE</scope>
    <source>
        <tissue evidence="2">Leaf</tissue>
    </source>
</reference>
<evidence type="ECO:0000313" key="3">
    <source>
        <dbReference type="Proteomes" id="UP000829196"/>
    </source>
</evidence>
<evidence type="ECO:0000313" key="2">
    <source>
        <dbReference type="EMBL" id="KAI0500114.1"/>
    </source>
</evidence>
<organism evidence="2 3">
    <name type="scientific">Dendrobium nobile</name>
    <name type="common">Orchid</name>
    <dbReference type="NCBI Taxonomy" id="94219"/>
    <lineage>
        <taxon>Eukaryota</taxon>
        <taxon>Viridiplantae</taxon>
        <taxon>Streptophyta</taxon>
        <taxon>Embryophyta</taxon>
        <taxon>Tracheophyta</taxon>
        <taxon>Spermatophyta</taxon>
        <taxon>Magnoliopsida</taxon>
        <taxon>Liliopsida</taxon>
        <taxon>Asparagales</taxon>
        <taxon>Orchidaceae</taxon>
        <taxon>Epidendroideae</taxon>
        <taxon>Malaxideae</taxon>
        <taxon>Dendrobiinae</taxon>
        <taxon>Dendrobium</taxon>
    </lineage>
</organism>
<accession>A0A8T3AVM6</accession>
<proteinExistence type="predicted"/>
<comment type="caution">
    <text evidence="2">The sequence shown here is derived from an EMBL/GenBank/DDBJ whole genome shotgun (WGS) entry which is preliminary data.</text>
</comment>
<protein>
    <recommendedName>
        <fullName evidence="4">DUF4378 domain-containing protein</fullName>
    </recommendedName>
</protein>
<feature type="region of interest" description="Disordered" evidence="1">
    <location>
        <begin position="304"/>
        <end position="323"/>
    </location>
</feature>
<sequence>MAQKPLMLKDYLELDSCSESFWWPPLQRAGGTSVRRLLEAELGGGGADKGGWRLVRSRSKGALTRLSAVIKLLQFSAEEGPVASAVDAVCGGGPPRLLPRSFSKKLRRSFWKKRDHEKEEKGKVMVKDIVRLGSFDEETVERSSLFYPSPVDSRCGSSSGFLFSTAATSELFVDGKDSMPISPRTEKGVFVGPGEESRRPPTGCQEPEEICGKVGMDCPFEEEKEQLSPVSVMDFPYQDEDEDEAVVEQPSAISPCFEQSIINIERTKNQLLQMIRRFETLANLEPVDLDHSFACTEASAKTTVRVETDEEEEGNENEARQRRRRTASAFLRRITDNCSLPPCGEKLLFDFFVEGLSFDEDCRRGKKRGCAGNEDLLRLASDWVAGGGRVAEKDGDVAVREMERCGKGWNCFDEEEETMAVEMTGGVVTWLMDELVDDLLVSVA</sequence>
<keyword evidence="3" id="KW-1185">Reference proteome</keyword>
<dbReference type="PANTHER" id="PTHR33623">
    <property type="entry name" value="OS04G0572500 PROTEIN"/>
    <property type="match status" value="1"/>
</dbReference>
<feature type="region of interest" description="Disordered" evidence="1">
    <location>
        <begin position="183"/>
        <end position="208"/>
    </location>
</feature>
<name>A0A8T3AVM6_DENNO</name>
<evidence type="ECO:0008006" key="4">
    <source>
        <dbReference type="Google" id="ProtNLM"/>
    </source>
</evidence>
<evidence type="ECO:0000256" key="1">
    <source>
        <dbReference type="SAM" id="MobiDB-lite"/>
    </source>
</evidence>
<dbReference type="OrthoDB" id="668456at2759"/>
<dbReference type="AlphaFoldDB" id="A0A8T3AVM6"/>
<dbReference type="EMBL" id="JAGYWB010000013">
    <property type="protein sequence ID" value="KAI0500114.1"/>
    <property type="molecule type" value="Genomic_DNA"/>
</dbReference>